<feature type="region of interest" description="Disordered" evidence="1">
    <location>
        <begin position="262"/>
        <end position="283"/>
    </location>
</feature>
<name>A0A951Q3W5_9NOST</name>
<dbReference type="AlphaFoldDB" id="A0A951Q3W5"/>
<dbReference type="Proteomes" id="UP000715781">
    <property type="component" value="Unassembled WGS sequence"/>
</dbReference>
<accession>A0A951Q3W5</accession>
<sequence length="384" mass="43709">MLTGWSRDLVLCSDGSAELAHEQRQQLSNWGVQLRKEKIARLEHQDDKLTGIVFTNNKVLPRRGILLRPRSHQHSHLATKLGCKLGSDDIVQVDETKQTLIPGLYAVGDVSSPYSQIAVAVASGTIAAVSINHTLTEENLVHRLPICTDWGNYSTSWLMRHRLGLRAVLTDLIDGVEIKGDEPMIEALADFSKRNVPHIKGILNLTIPLDETPVWILSQYLLQLGLSAESRRPVENGQRVRYYRLNTDDVVFAQKVLEYRQRQRESKERRRQEEREHQAAHAARMQAMYSINPPSTPPINEDGSNNRGGLDGHENPCDSWWQQVKYYAQLVIQRVEYGVESVKEFLSTLTSDERWGVMLEFDEVEPLKFGQLVADAPDWVEWMG</sequence>
<evidence type="ECO:0000259" key="2">
    <source>
        <dbReference type="Pfam" id="PF07992"/>
    </source>
</evidence>
<feature type="compositionally biased region" description="Basic and acidic residues" evidence="1">
    <location>
        <begin position="262"/>
        <end position="279"/>
    </location>
</feature>
<comment type="caution">
    <text evidence="3">The sequence shown here is derived from an EMBL/GenBank/DDBJ whole genome shotgun (WGS) entry which is preliminary data.</text>
</comment>
<reference evidence="3" key="2">
    <citation type="journal article" date="2022" name="Microbiol. Resour. Announc.">
        <title>Metagenome Sequencing to Explore Phylogenomics of Terrestrial Cyanobacteria.</title>
        <authorList>
            <person name="Ward R.D."/>
            <person name="Stajich J.E."/>
            <person name="Johansen J.R."/>
            <person name="Huntemann M."/>
            <person name="Clum A."/>
            <person name="Foster B."/>
            <person name="Foster B."/>
            <person name="Roux S."/>
            <person name="Palaniappan K."/>
            <person name="Varghese N."/>
            <person name="Mukherjee S."/>
            <person name="Reddy T.B.K."/>
            <person name="Daum C."/>
            <person name="Copeland A."/>
            <person name="Chen I.A."/>
            <person name="Ivanova N.N."/>
            <person name="Kyrpides N.C."/>
            <person name="Shapiro N."/>
            <person name="Eloe-Fadrosh E.A."/>
            <person name="Pietrasiak N."/>
        </authorList>
    </citation>
    <scope>NUCLEOTIDE SEQUENCE</scope>
    <source>
        <strain evidence="3">JT2-VF2</strain>
    </source>
</reference>
<protein>
    <submittedName>
        <fullName evidence="3">FAD-dependent oxidoreductase</fullName>
    </submittedName>
</protein>
<dbReference type="Pfam" id="PF07992">
    <property type="entry name" value="Pyr_redox_2"/>
    <property type="match status" value="1"/>
</dbReference>
<dbReference type="Gene3D" id="3.50.50.60">
    <property type="entry name" value="FAD/NAD(P)-binding domain"/>
    <property type="match status" value="2"/>
</dbReference>
<reference evidence="3" key="1">
    <citation type="submission" date="2021-05" db="EMBL/GenBank/DDBJ databases">
        <authorList>
            <person name="Pietrasiak N."/>
            <person name="Ward R."/>
            <person name="Stajich J.E."/>
            <person name="Kurbessoian T."/>
        </authorList>
    </citation>
    <scope>NUCLEOTIDE SEQUENCE</scope>
    <source>
        <strain evidence="3">JT2-VF2</strain>
    </source>
</reference>
<evidence type="ECO:0000313" key="4">
    <source>
        <dbReference type="Proteomes" id="UP000715781"/>
    </source>
</evidence>
<dbReference type="GO" id="GO:0016491">
    <property type="term" value="F:oxidoreductase activity"/>
    <property type="evidence" value="ECO:0007669"/>
    <property type="project" value="InterPro"/>
</dbReference>
<dbReference type="EMBL" id="JAHHHN010000039">
    <property type="protein sequence ID" value="MBW4565509.1"/>
    <property type="molecule type" value="Genomic_DNA"/>
</dbReference>
<dbReference type="SUPFAM" id="SSF51905">
    <property type="entry name" value="FAD/NAD(P)-binding domain"/>
    <property type="match status" value="1"/>
</dbReference>
<gene>
    <name evidence="3" type="ORF">KME32_31395</name>
</gene>
<proteinExistence type="predicted"/>
<organism evidence="3 4">
    <name type="scientific">Mojavia pulchra JT2-VF2</name>
    <dbReference type="NCBI Taxonomy" id="287848"/>
    <lineage>
        <taxon>Bacteria</taxon>
        <taxon>Bacillati</taxon>
        <taxon>Cyanobacteriota</taxon>
        <taxon>Cyanophyceae</taxon>
        <taxon>Nostocales</taxon>
        <taxon>Nostocaceae</taxon>
    </lineage>
</organism>
<dbReference type="InterPro" id="IPR023753">
    <property type="entry name" value="FAD/NAD-binding_dom"/>
</dbReference>
<feature type="domain" description="FAD/NAD(P)-binding" evidence="2">
    <location>
        <begin position="16"/>
        <end position="124"/>
    </location>
</feature>
<evidence type="ECO:0000256" key="1">
    <source>
        <dbReference type="SAM" id="MobiDB-lite"/>
    </source>
</evidence>
<dbReference type="InterPro" id="IPR036188">
    <property type="entry name" value="FAD/NAD-bd_sf"/>
</dbReference>
<evidence type="ECO:0000313" key="3">
    <source>
        <dbReference type="EMBL" id="MBW4565509.1"/>
    </source>
</evidence>